<gene>
    <name evidence="2" type="ORF">QE404_000130</name>
</gene>
<dbReference type="InterPro" id="IPR027417">
    <property type="entry name" value="P-loop_NTPase"/>
</dbReference>
<evidence type="ECO:0000259" key="1">
    <source>
        <dbReference type="SMART" id="SM00382"/>
    </source>
</evidence>
<dbReference type="EMBL" id="JAUTAL010000001">
    <property type="protein sequence ID" value="MDQ1094983.1"/>
    <property type="molecule type" value="Genomic_DNA"/>
</dbReference>
<feature type="domain" description="AAA+ ATPase" evidence="1">
    <location>
        <begin position="35"/>
        <end position="176"/>
    </location>
</feature>
<dbReference type="Gene3D" id="3.40.50.300">
    <property type="entry name" value="P-loop containing nucleotide triphosphate hydrolases"/>
    <property type="match status" value="1"/>
</dbReference>
<keyword evidence="2" id="KW-0378">Hydrolase</keyword>
<accession>A0ABU0TFS7</accession>
<dbReference type="PANTHER" id="PTHR32204">
    <property type="entry name" value="ATPASE RAVA"/>
    <property type="match status" value="1"/>
</dbReference>
<dbReference type="InterPro" id="IPR041538">
    <property type="entry name" value="RavA-like_AAA_lid"/>
</dbReference>
<dbReference type="InterPro" id="IPR003593">
    <property type="entry name" value="AAA+_ATPase"/>
</dbReference>
<dbReference type="Pfam" id="PF17868">
    <property type="entry name" value="AAA_lid_8"/>
    <property type="match status" value="1"/>
</dbReference>
<dbReference type="EC" id="3.6.3.-" evidence="2"/>
<dbReference type="SUPFAM" id="SSF52540">
    <property type="entry name" value="P-loop containing nucleoside triphosphate hydrolases"/>
    <property type="match status" value="1"/>
</dbReference>
<dbReference type="GO" id="GO:0016787">
    <property type="term" value="F:hydrolase activity"/>
    <property type="evidence" value="ECO:0007669"/>
    <property type="project" value="UniProtKB-KW"/>
</dbReference>
<reference evidence="2 3" key="1">
    <citation type="submission" date="2023-07" db="EMBL/GenBank/DDBJ databases">
        <title>Functional and genomic diversity of the sorghum phyllosphere microbiome.</title>
        <authorList>
            <person name="Shade A."/>
        </authorList>
    </citation>
    <scope>NUCLEOTIDE SEQUENCE [LARGE SCALE GENOMIC DNA]</scope>
    <source>
        <strain evidence="2 3">SORGH_AS_1064</strain>
    </source>
</reference>
<keyword evidence="3" id="KW-1185">Reference proteome</keyword>
<evidence type="ECO:0000313" key="2">
    <source>
        <dbReference type="EMBL" id="MDQ1094983.1"/>
    </source>
</evidence>
<dbReference type="Proteomes" id="UP001225072">
    <property type="component" value="Unassembled WGS sequence"/>
</dbReference>
<dbReference type="PANTHER" id="PTHR32204:SF0">
    <property type="entry name" value="ATPASE RAVA"/>
    <property type="match status" value="1"/>
</dbReference>
<protein>
    <submittedName>
        <fullName evidence="2">MoxR-like ATPase</fullName>
        <ecNumber evidence="2">3.6.3.-</ecNumber>
    </submittedName>
</protein>
<sequence length="377" mass="43182">MNHTIEKLNRVLSYVKNTFVGKDDVVDLLGISLLARENAFLYGPPGTAKSAIVRTLANTVKDGKNFEYLLTRFTEPNEIFGPFDIRKLKEGELLTNTNGMMPEASMVFLDEIFNANSAILNSLLMALNEKIFKRGKETKHLPALMFVGASNILPEDEALNALFDRFLIRINVDYVNPELLQQVLLAGRKLENNTDTEVPEILSDEIRELQDLCKTIDLRPVYEVYINTVISLRNTGIAISDRRAVKMQNLIAASALICGRNEAILSDLWVLKHIWDTEEQIEILEGIINRTIEKDAHPKSHPQSLHNKTPNPEEVMKDVKILVEKWDGGVLSFEEQNVIKDKLRYLQTRCDWIRNPEQKQYIQQEIENLWQKILQSI</sequence>
<comment type="caution">
    <text evidence="2">The sequence shown here is derived from an EMBL/GenBank/DDBJ whole genome shotgun (WGS) entry which is preliminary data.</text>
</comment>
<dbReference type="SMART" id="SM00382">
    <property type="entry name" value="AAA"/>
    <property type="match status" value="1"/>
</dbReference>
<dbReference type="Pfam" id="PF20030">
    <property type="entry name" value="bpMoxR"/>
    <property type="match status" value="1"/>
</dbReference>
<dbReference type="CDD" id="cd00009">
    <property type="entry name" value="AAA"/>
    <property type="match status" value="1"/>
</dbReference>
<organism evidence="2 3">
    <name type="scientific">Chryseobacterium camelliae</name>
    <dbReference type="NCBI Taxonomy" id="1265445"/>
    <lineage>
        <taxon>Bacteria</taxon>
        <taxon>Pseudomonadati</taxon>
        <taxon>Bacteroidota</taxon>
        <taxon>Flavobacteriia</taxon>
        <taxon>Flavobacteriales</taxon>
        <taxon>Weeksellaceae</taxon>
        <taxon>Chryseobacterium group</taxon>
        <taxon>Chryseobacterium</taxon>
    </lineage>
</organism>
<evidence type="ECO:0000313" key="3">
    <source>
        <dbReference type="Proteomes" id="UP001225072"/>
    </source>
</evidence>
<dbReference type="RefSeq" id="WP_307445307.1">
    <property type="nucleotide sequence ID" value="NZ_JAUTAL010000001.1"/>
</dbReference>
<dbReference type="InterPro" id="IPR045427">
    <property type="entry name" value="MoxR"/>
</dbReference>
<proteinExistence type="predicted"/>
<name>A0ABU0TFS7_9FLAO</name>
<dbReference type="InterPro" id="IPR050513">
    <property type="entry name" value="RavA_ATPases"/>
</dbReference>